<name>A0A2T0K958_9ACTN</name>
<protein>
    <submittedName>
        <fullName evidence="2">50S ribosome-binding GTPase</fullName>
    </submittedName>
</protein>
<dbReference type="PANTHER" id="PTHR43681:SF1">
    <property type="entry name" value="SARCALUMENIN"/>
    <property type="match status" value="1"/>
</dbReference>
<dbReference type="InterPro" id="IPR045063">
    <property type="entry name" value="Dynamin_N"/>
</dbReference>
<keyword evidence="3" id="KW-1185">Reference proteome</keyword>
<evidence type="ECO:0000313" key="3">
    <source>
        <dbReference type="Proteomes" id="UP000239415"/>
    </source>
</evidence>
<dbReference type="AlphaFoldDB" id="A0A2T0K958"/>
<dbReference type="RefSeq" id="WP_106322374.1">
    <property type="nucleotide sequence ID" value="NZ_BOMO01000051.1"/>
</dbReference>
<evidence type="ECO:0000313" key="2">
    <source>
        <dbReference type="EMBL" id="PRX19433.1"/>
    </source>
</evidence>
<feature type="domain" description="Dynamin N-terminal" evidence="1">
    <location>
        <begin position="56"/>
        <end position="99"/>
    </location>
</feature>
<reference evidence="2 3" key="1">
    <citation type="submission" date="2018-03" db="EMBL/GenBank/DDBJ databases">
        <title>Genomic Encyclopedia of Archaeal and Bacterial Type Strains, Phase II (KMG-II): from individual species to whole genera.</title>
        <authorList>
            <person name="Goeker M."/>
        </authorList>
    </citation>
    <scope>NUCLEOTIDE SEQUENCE [LARGE SCALE GENOMIC DNA]</scope>
    <source>
        <strain evidence="2 3">DSM 43146</strain>
    </source>
</reference>
<dbReference type="OrthoDB" id="4379468at2"/>
<proteinExistence type="predicted"/>
<dbReference type="Pfam" id="PF00350">
    <property type="entry name" value="Dynamin_N"/>
    <property type="match status" value="1"/>
</dbReference>
<evidence type="ECO:0000259" key="1">
    <source>
        <dbReference type="Pfam" id="PF00350"/>
    </source>
</evidence>
<dbReference type="SUPFAM" id="SSF52540">
    <property type="entry name" value="P-loop containing nucleoside triphosphate hydrolases"/>
    <property type="match status" value="1"/>
</dbReference>
<comment type="caution">
    <text evidence="2">The sequence shown here is derived from an EMBL/GenBank/DDBJ whole genome shotgun (WGS) entry which is preliminary data.</text>
</comment>
<dbReference type="Gene3D" id="3.40.50.300">
    <property type="entry name" value="P-loop containing nucleotide triphosphate hydrolases"/>
    <property type="match status" value="1"/>
</dbReference>
<gene>
    <name evidence="2" type="ORF">CLV67_110185</name>
</gene>
<dbReference type="InterPro" id="IPR051943">
    <property type="entry name" value="TRAFAC_Dynamin-like_GTPase"/>
</dbReference>
<accession>A0A2T0K958</accession>
<dbReference type="InterPro" id="IPR027417">
    <property type="entry name" value="P-loop_NTPase"/>
</dbReference>
<dbReference type="Proteomes" id="UP000239415">
    <property type="component" value="Unassembled WGS sequence"/>
</dbReference>
<sequence>MSGYDLSAPPGEPDETDPTVAELRRLCTATAARLTDPALRERVTAVHALLGRPLRVAVAGAVSGGKSTLVNALLGRSVAPADAGESTRLVTFYEYGADDGLVLAELDTGEVHTTRLDPGGRFPADLGVPVEWVTRVRVLLDRPGLRRLTVIDTPGVNTVTVANERAARRMLFGTDGDDHADALIYVLRYVQRFDADTLAEFRTLSAACGMTAVNTLAVLSQIDRRGDETDPWPSARRLAARAYDDLRTSVFDVVPVIGLLAESARAGLLDAADLAVLRELAALDEFDLDDLLLDIDEFGSAPDFPGTVEVRSRLAGRLHTYGVRVATDALRNRPGLDRDGLNDVLRTASGFDRDGSGDGAAFGSVAAGIAHFARRADQLKALAAVHRLRDVARTPVTGGDRHVLAQLGDAVDEGRPITGALSGLRVLAAVEAAGRGHLPLGEDMFTELLRLARTDQPAARVGLPADATPEDVADAARAASIRWRRLAVTVGSRVGGQRARDVLGVLEDIAAAPEPAGPAAAFGTRPPVPMEEIALRLLAAPTVGTDDRASLRALLNGENLAGQVGVDMGADAAAVAERAAALGARFRIMLHRPLPAADRRAVTAVCDAYEAIWAAASSLQPPAPIGRNADVRRD</sequence>
<dbReference type="EMBL" id="PVMZ01000010">
    <property type="protein sequence ID" value="PRX19433.1"/>
    <property type="molecule type" value="Genomic_DNA"/>
</dbReference>
<organism evidence="2 3">
    <name type="scientific">Actinoplanes italicus</name>
    <dbReference type="NCBI Taxonomy" id="113567"/>
    <lineage>
        <taxon>Bacteria</taxon>
        <taxon>Bacillati</taxon>
        <taxon>Actinomycetota</taxon>
        <taxon>Actinomycetes</taxon>
        <taxon>Micromonosporales</taxon>
        <taxon>Micromonosporaceae</taxon>
        <taxon>Actinoplanes</taxon>
    </lineage>
</organism>
<dbReference type="PANTHER" id="PTHR43681">
    <property type="entry name" value="TRANSMEMBRANE GTPASE FZO"/>
    <property type="match status" value="1"/>
</dbReference>